<evidence type="ECO:0000313" key="2">
    <source>
        <dbReference type="EMBL" id="KAK7378096.1"/>
    </source>
</evidence>
<protein>
    <submittedName>
        <fullName evidence="2">Uncharacterized protein</fullName>
    </submittedName>
</protein>
<name>A0AAN9RML5_PHACN</name>
<evidence type="ECO:0000313" key="3">
    <source>
        <dbReference type="Proteomes" id="UP001374584"/>
    </source>
</evidence>
<comment type="caution">
    <text evidence="2">The sequence shown here is derived from an EMBL/GenBank/DDBJ whole genome shotgun (WGS) entry which is preliminary data.</text>
</comment>
<organism evidence="2 3">
    <name type="scientific">Phaseolus coccineus</name>
    <name type="common">Scarlet runner bean</name>
    <name type="synonym">Phaseolus multiflorus</name>
    <dbReference type="NCBI Taxonomy" id="3886"/>
    <lineage>
        <taxon>Eukaryota</taxon>
        <taxon>Viridiplantae</taxon>
        <taxon>Streptophyta</taxon>
        <taxon>Embryophyta</taxon>
        <taxon>Tracheophyta</taxon>
        <taxon>Spermatophyta</taxon>
        <taxon>Magnoliopsida</taxon>
        <taxon>eudicotyledons</taxon>
        <taxon>Gunneridae</taxon>
        <taxon>Pentapetalae</taxon>
        <taxon>rosids</taxon>
        <taxon>fabids</taxon>
        <taxon>Fabales</taxon>
        <taxon>Fabaceae</taxon>
        <taxon>Papilionoideae</taxon>
        <taxon>50 kb inversion clade</taxon>
        <taxon>NPAAA clade</taxon>
        <taxon>indigoferoid/millettioid clade</taxon>
        <taxon>Phaseoleae</taxon>
        <taxon>Phaseolus</taxon>
    </lineage>
</organism>
<feature type="compositionally biased region" description="Polar residues" evidence="1">
    <location>
        <begin position="93"/>
        <end position="105"/>
    </location>
</feature>
<accession>A0AAN9RML5</accession>
<feature type="region of interest" description="Disordered" evidence="1">
    <location>
        <begin position="173"/>
        <end position="209"/>
    </location>
</feature>
<sequence>MEPKPPLDLHRRRTVVAPNFQRSHNLQTLTGILNSSMSSDLLSDPKGNTIPRALPVVLICNFKLVVGDRNATPDLDHGGTAPNVGNGDAPNLSKGNASPNSSNGSLDKRDFTPGLDKGVDAPDLDKDGSIKSSATPDLSDGGTAFDLDEGSVTPDLSIGYAALDLCIGGAESDRGAASSLDKGGFTPNHFLSQPSITLPPPLKTIGPVS</sequence>
<gene>
    <name evidence="2" type="ORF">VNO80_03532</name>
</gene>
<reference evidence="2 3" key="1">
    <citation type="submission" date="2024-01" db="EMBL/GenBank/DDBJ databases">
        <title>The genomes of 5 underutilized Papilionoideae crops provide insights into root nodulation and disease resistanc.</title>
        <authorList>
            <person name="Jiang F."/>
        </authorList>
    </citation>
    <scope>NUCLEOTIDE SEQUENCE [LARGE SCALE GENOMIC DNA]</scope>
    <source>
        <strain evidence="2">JINMINGXINNONG_FW02</strain>
        <tissue evidence="2">Leaves</tissue>
    </source>
</reference>
<dbReference type="Proteomes" id="UP001374584">
    <property type="component" value="Unassembled WGS sequence"/>
</dbReference>
<dbReference type="EMBL" id="JAYMYR010000002">
    <property type="protein sequence ID" value="KAK7378096.1"/>
    <property type="molecule type" value="Genomic_DNA"/>
</dbReference>
<keyword evidence="3" id="KW-1185">Reference proteome</keyword>
<evidence type="ECO:0000256" key="1">
    <source>
        <dbReference type="SAM" id="MobiDB-lite"/>
    </source>
</evidence>
<feature type="region of interest" description="Disordered" evidence="1">
    <location>
        <begin position="73"/>
        <end position="149"/>
    </location>
</feature>
<dbReference type="AlphaFoldDB" id="A0AAN9RML5"/>
<proteinExistence type="predicted"/>
<feature type="compositionally biased region" description="Basic and acidic residues" evidence="1">
    <location>
        <begin position="106"/>
        <end position="129"/>
    </location>
</feature>